<sequence>MNGYEDDGGGGGGGGGLGCQLLLADPTIRARPALMIRPSNKRACQNTPLVSEKYFGTPAGPILGSGTAAGTVYIVDESTIFIRGFTFDGNQYPFAFFMGGLTHAPDGTGFIIPDEKGSTRPLGKYKEQDIVIKLPEGRTVRELKWLSVWSRQVHANLGHVFISPDMQIPFPLELPPITGLSHGIHSGPITLVDAQTILVTDFWYDGLAPAAYWWVTRGPRQSPQGLRLKDENNTPKPLRAYRGETFLIRLPESKTIYDFDWFGVWEESFQADFANMAIPKHVRVPPSARMLGTRNENKLNCEVLNDHRGFEIRWIMDNDDIVMQLVSKLYPREYMAFGLSKNDHISTMNSADAAVTWIDEAGNGHAIDYYLSSKEPCIGVRGSCPDLKLPGATDSIKLLHAAVVNGFSMVTFKRPQLGVDEAYDQHIFSDGQQAVIWAIGPLNSRNEVSYHSLHNHGNKFIDFARTPSWNCPRPDESLVNQRRVQRLTAEATEKIGGEQLPSPQPIIDQSKKNELVSSSASIESSSSSTTQHVSVIDNAPSTTTSSPITEFTNQPPPVKAWNIPKLRCPNDRTFWAQIGPVGGARGYQAITGRKGWGIAWYINGLLIPELVLKRGLTYTFLVEGGNDENNGARRHPLYLTDSADGGYEFKSPEERAKERVFGGLGITSNGTILPMAEGRMCEWKTTPITNVNDIANAYPRFEDFQKTLLLDCDTKGQPGVIKFTPDHNTPDTIYYQCFTHRYLGWKIRIVDDCNEDIDERRQLHSAASVITPVKVAPPAQIKTEIPLSNPPSNIMIPKPVLSTNGHQPKPIPNNNNNIPMKPIVQQKPLEQRRPLPAPNGNPSNFGPYSHFYGGTGFQRHQLNMLPHTMLQAYHQPMHNQMPFNQQPIRPPMKANFPAPIVSPQPLPNMFNPGFYYQEPSQNNLMLPNGPHMQISQIQQKPHYPMKKFGHRAPPTTNQLNQPIHQKPFNTIRPGPYIKQSTHSYPYGYTPQRRPMLPKTSTQPPMQGGFVPISIDTTNNRPPQPIPQESNGQNVWFPTEKFSQPIKLSNERVQQKPITKPKPKNTIKSKKPDDIYRIDNISQSTVPPVTSSTLLVQDTTKSSTLNPTSSTTTTSTTSTTSTTTTTTTTSTTTVPPPPPTSTTTTEPSTLSPTTMAPTLAPTTIRLVNESSFELVSFSPPEPIYNESSSSNANNDTNLPTGFSPDKWFTNMNVDESGEESQRKLVFNTMNGFEHMINPNFESKPGTVEHVIDNAEKGSTSEVPTKATINTDDNILSDVLRLISFNIPSGRRDHYTPK</sequence>
<protein>
    <recommendedName>
        <fullName evidence="7">Protein Skeletor</fullName>
    </recommendedName>
</protein>
<feature type="compositionally biased region" description="Low complexity" evidence="2">
    <location>
        <begin position="1140"/>
        <end position="1155"/>
    </location>
</feature>
<dbReference type="PROSITE" id="PS51549">
    <property type="entry name" value="DM13"/>
    <property type="match status" value="2"/>
</dbReference>
<dbReference type="PROSITE" id="PS50836">
    <property type="entry name" value="DOMON"/>
    <property type="match status" value="1"/>
</dbReference>
<reference evidence="5" key="1">
    <citation type="submission" date="2022-12" db="EMBL/GenBank/DDBJ databases">
        <title>Genome assemblies of Blomia tropicalis.</title>
        <authorList>
            <person name="Cui Y."/>
        </authorList>
    </citation>
    <scope>NUCLEOTIDE SEQUENCE</scope>
    <source>
        <tissue evidence="5">Adult mites</tissue>
    </source>
</reference>
<feature type="region of interest" description="Disordered" evidence="2">
    <location>
        <begin position="497"/>
        <end position="556"/>
    </location>
</feature>
<dbReference type="InterPro" id="IPR005018">
    <property type="entry name" value="DOMON_domain"/>
</dbReference>
<gene>
    <name evidence="5" type="ORF">RDWZM_004922</name>
</gene>
<feature type="domain" description="DM13" evidence="4">
    <location>
        <begin position="56"/>
        <end position="163"/>
    </location>
</feature>
<dbReference type="SMART" id="SM00686">
    <property type="entry name" value="DM13"/>
    <property type="match status" value="2"/>
</dbReference>
<feature type="region of interest" description="Disordered" evidence="2">
    <location>
        <begin position="1048"/>
        <end position="1074"/>
    </location>
</feature>
<dbReference type="Proteomes" id="UP001142055">
    <property type="component" value="Chromosome 2"/>
</dbReference>
<dbReference type="InterPro" id="IPR045266">
    <property type="entry name" value="DOH_DOMON"/>
</dbReference>
<feature type="region of interest" description="Disordered" evidence="2">
    <location>
        <begin position="1096"/>
        <end position="1155"/>
    </location>
</feature>
<evidence type="ECO:0000256" key="2">
    <source>
        <dbReference type="SAM" id="MobiDB-lite"/>
    </source>
</evidence>
<name>A0A9Q0M869_BLOTA</name>
<dbReference type="Pfam" id="PF10517">
    <property type="entry name" value="DM13"/>
    <property type="match status" value="2"/>
</dbReference>
<dbReference type="Pfam" id="PF25489">
    <property type="entry name" value="At5g54830"/>
    <property type="match status" value="1"/>
</dbReference>
<dbReference type="InterPro" id="IPR052126">
    <property type="entry name" value="Spindle_Org/Thrombomodulin"/>
</dbReference>
<feature type="compositionally biased region" description="Polar residues" evidence="2">
    <location>
        <begin position="529"/>
        <end position="553"/>
    </location>
</feature>
<accession>A0A9Q0M869</accession>
<evidence type="ECO:0000313" key="5">
    <source>
        <dbReference type="EMBL" id="KAJ6219110.1"/>
    </source>
</evidence>
<dbReference type="InterPro" id="IPR057443">
    <property type="entry name" value="At5g54830-like"/>
</dbReference>
<dbReference type="Pfam" id="PF03351">
    <property type="entry name" value="DOMON"/>
    <property type="match status" value="1"/>
</dbReference>
<evidence type="ECO:0000256" key="1">
    <source>
        <dbReference type="ARBA" id="ARBA00022737"/>
    </source>
</evidence>
<feature type="compositionally biased region" description="Low complexity" evidence="2">
    <location>
        <begin position="517"/>
        <end position="528"/>
    </location>
</feature>
<organism evidence="5 6">
    <name type="scientific">Blomia tropicalis</name>
    <name type="common">Mite</name>
    <dbReference type="NCBI Taxonomy" id="40697"/>
    <lineage>
        <taxon>Eukaryota</taxon>
        <taxon>Metazoa</taxon>
        <taxon>Ecdysozoa</taxon>
        <taxon>Arthropoda</taxon>
        <taxon>Chelicerata</taxon>
        <taxon>Arachnida</taxon>
        <taxon>Acari</taxon>
        <taxon>Acariformes</taxon>
        <taxon>Sarcoptiformes</taxon>
        <taxon>Astigmata</taxon>
        <taxon>Glycyphagoidea</taxon>
        <taxon>Echimyopodidae</taxon>
        <taxon>Blomia</taxon>
    </lineage>
</organism>
<keyword evidence="6" id="KW-1185">Reference proteome</keyword>
<dbReference type="PANTHER" id="PTHR24036">
    <property type="entry name" value="SKELETOR-RELATED"/>
    <property type="match status" value="1"/>
</dbReference>
<feature type="domain" description="DOMON" evidence="3">
    <location>
        <begin position="308"/>
        <end position="440"/>
    </location>
</feature>
<dbReference type="CDD" id="cd09631">
    <property type="entry name" value="DOMON_DOH"/>
    <property type="match status" value="1"/>
</dbReference>
<dbReference type="EMBL" id="JAPWDV010000002">
    <property type="protein sequence ID" value="KAJ6219110.1"/>
    <property type="molecule type" value="Genomic_DNA"/>
</dbReference>
<keyword evidence="1" id="KW-0677">Repeat</keyword>
<evidence type="ECO:0008006" key="7">
    <source>
        <dbReference type="Google" id="ProtNLM"/>
    </source>
</evidence>
<feature type="domain" description="DM13" evidence="4">
    <location>
        <begin position="175"/>
        <end position="279"/>
    </location>
</feature>
<dbReference type="PANTHER" id="PTHR24036:SF13">
    <property type="entry name" value="PROTEIN SKELETOR, ISOFORMS D_E"/>
    <property type="match status" value="1"/>
</dbReference>
<evidence type="ECO:0000259" key="3">
    <source>
        <dbReference type="PROSITE" id="PS50836"/>
    </source>
</evidence>
<dbReference type="InterPro" id="IPR019545">
    <property type="entry name" value="DM13_domain"/>
</dbReference>
<proteinExistence type="predicted"/>
<feature type="compositionally biased region" description="Low complexity" evidence="2">
    <location>
        <begin position="1096"/>
        <end position="1132"/>
    </location>
</feature>
<feature type="compositionally biased region" description="Basic residues" evidence="2">
    <location>
        <begin position="1058"/>
        <end position="1068"/>
    </location>
</feature>
<dbReference type="SMART" id="SM00664">
    <property type="entry name" value="DoH"/>
    <property type="match status" value="1"/>
</dbReference>
<evidence type="ECO:0000313" key="6">
    <source>
        <dbReference type="Proteomes" id="UP001142055"/>
    </source>
</evidence>
<evidence type="ECO:0000259" key="4">
    <source>
        <dbReference type="PROSITE" id="PS51549"/>
    </source>
</evidence>
<comment type="caution">
    <text evidence="5">The sequence shown here is derived from an EMBL/GenBank/DDBJ whole genome shotgun (WGS) entry which is preliminary data.</text>
</comment>